<reference evidence="2 3" key="1">
    <citation type="submission" date="2016-12" db="EMBL/GenBank/DDBJ databases">
        <authorList>
            <person name="Song W.-J."/>
            <person name="Kurnit D.M."/>
        </authorList>
    </citation>
    <scope>NUCLEOTIDE SEQUENCE [LARGE SCALE GENOMIC DNA]</scope>
    <source>
        <strain evidence="2 3">DSM 30827</strain>
    </source>
</reference>
<dbReference type="KEGG" id="cgv:CGLAU_09445"/>
<feature type="transmembrane region" description="Helical" evidence="1">
    <location>
        <begin position="12"/>
        <end position="32"/>
    </location>
</feature>
<dbReference type="EMBL" id="CP019688">
    <property type="protein sequence ID" value="AQQ15840.1"/>
    <property type="molecule type" value="Genomic_DNA"/>
</dbReference>
<name>A0A1Q2HYI2_9CORY</name>
<gene>
    <name evidence="2" type="ORF">CGLAU_09445</name>
</gene>
<keyword evidence="1" id="KW-1133">Transmembrane helix</keyword>
<evidence type="ECO:0000313" key="3">
    <source>
        <dbReference type="Proteomes" id="UP000217209"/>
    </source>
</evidence>
<dbReference type="RefSeq" id="WP_198304907.1">
    <property type="nucleotide sequence ID" value="NZ_BAAAKB010000032.1"/>
</dbReference>
<keyword evidence="1" id="KW-0472">Membrane</keyword>
<keyword evidence="3" id="KW-1185">Reference proteome</keyword>
<evidence type="ECO:0000313" key="2">
    <source>
        <dbReference type="EMBL" id="AQQ15840.1"/>
    </source>
</evidence>
<accession>A0A1Q2HYI2</accession>
<evidence type="ECO:0000256" key="1">
    <source>
        <dbReference type="SAM" id="Phobius"/>
    </source>
</evidence>
<sequence>MSWLVGLSPWLQLPIILLAALPPAGVVAWLGLKMVDWVANRWATMNNHG</sequence>
<proteinExistence type="predicted"/>
<organism evidence="2 3">
    <name type="scientific">Corynebacterium glaucum</name>
    <dbReference type="NCBI Taxonomy" id="187491"/>
    <lineage>
        <taxon>Bacteria</taxon>
        <taxon>Bacillati</taxon>
        <taxon>Actinomycetota</taxon>
        <taxon>Actinomycetes</taxon>
        <taxon>Mycobacteriales</taxon>
        <taxon>Corynebacteriaceae</taxon>
        <taxon>Corynebacterium</taxon>
    </lineage>
</organism>
<protein>
    <submittedName>
        <fullName evidence="2">Uncharacterized protein</fullName>
    </submittedName>
</protein>
<dbReference type="Proteomes" id="UP000217209">
    <property type="component" value="Chromosome"/>
</dbReference>
<dbReference type="AlphaFoldDB" id="A0A1Q2HYI2"/>
<keyword evidence="1" id="KW-0812">Transmembrane</keyword>